<accession>T1JDA8</accession>
<dbReference type="OMA" id="HQNWVRC"/>
<dbReference type="InterPro" id="IPR019775">
    <property type="entry name" value="WD40_repeat_CS"/>
</dbReference>
<feature type="repeat" description="WD" evidence="4">
    <location>
        <begin position="142"/>
        <end position="183"/>
    </location>
</feature>
<feature type="repeat" description="WD" evidence="4">
    <location>
        <begin position="16"/>
        <end position="50"/>
    </location>
</feature>
<dbReference type="Pfam" id="PF00400">
    <property type="entry name" value="WD40"/>
    <property type="match status" value="7"/>
</dbReference>
<dbReference type="eggNOG" id="ENOG502QSVJ">
    <property type="taxonomic scope" value="Eukaryota"/>
</dbReference>
<dbReference type="InterPro" id="IPR001680">
    <property type="entry name" value="WD40_rpt"/>
</dbReference>
<dbReference type="STRING" id="126957.T1JDA8"/>
<dbReference type="PROSITE" id="PS50294">
    <property type="entry name" value="WD_REPEATS_REGION"/>
    <property type="match status" value="6"/>
</dbReference>
<dbReference type="GO" id="GO:0060271">
    <property type="term" value="P:cilium assembly"/>
    <property type="evidence" value="ECO:0007669"/>
    <property type="project" value="TreeGrafter"/>
</dbReference>
<dbReference type="PROSITE" id="PS50082">
    <property type="entry name" value="WD_REPEATS_2"/>
    <property type="match status" value="6"/>
</dbReference>
<evidence type="ECO:0000256" key="2">
    <source>
        <dbReference type="ARBA" id="ARBA00022737"/>
    </source>
</evidence>
<feature type="repeat" description="WD" evidence="4">
    <location>
        <begin position="250"/>
        <end position="282"/>
    </location>
</feature>
<dbReference type="Gene3D" id="2.130.10.10">
    <property type="entry name" value="YVTN repeat-like/Quinoprotein amine dehydrogenase"/>
    <property type="match status" value="3"/>
</dbReference>
<name>T1JDA8_STRMM</name>
<dbReference type="Proteomes" id="UP000014500">
    <property type="component" value="Unassembled WGS sequence"/>
</dbReference>
<proteinExistence type="inferred from homology"/>
<dbReference type="InterPro" id="IPR015943">
    <property type="entry name" value="WD40/YVTN_repeat-like_dom_sf"/>
</dbReference>
<keyword evidence="6" id="KW-1185">Reference proteome</keyword>
<dbReference type="CDD" id="cd00200">
    <property type="entry name" value="WD40"/>
    <property type="match status" value="1"/>
</dbReference>
<dbReference type="InterPro" id="IPR050505">
    <property type="entry name" value="WDR55/POC1"/>
</dbReference>
<dbReference type="PhylomeDB" id="T1JDA8"/>
<protein>
    <submittedName>
        <fullName evidence="5">Uncharacterized protein</fullName>
    </submittedName>
</protein>
<evidence type="ECO:0000313" key="5">
    <source>
        <dbReference type="EnsemblMetazoa" id="SMAR011784-PA"/>
    </source>
</evidence>
<dbReference type="AlphaFoldDB" id="T1JDA8"/>
<dbReference type="EnsemblMetazoa" id="SMAR011784-RA">
    <property type="protein sequence ID" value="SMAR011784-PA"/>
    <property type="gene ID" value="SMAR011784"/>
</dbReference>
<feature type="repeat" description="WD" evidence="4">
    <location>
        <begin position="208"/>
        <end position="249"/>
    </location>
</feature>
<dbReference type="InterPro" id="IPR036322">
    <property type="entry name" value="WD40_repeat_dom_sf"/>
</dbReference>
<dbReference type="PANTHER" id="PTHR44019">
    <property type="entry name" value="WD REPEAT-CONTAINING PROTEIN 55"/>
    <property type="match status" value="1"/>
</dbReference>
<evidence type="ECO:0000256" key="4">
    <source>
        <dbReference type="PROSITE-ProRule" id="PRU00221"/>
    </source>
</evidence>
<dbReference type="EMBL" id="JH432102">
    <property type="status" value="NOT_ANNOTATED_CDS"/>
    <property type="molecule type" value="Genomic_DNA"/>
</dbReference>
<dbReference type="PRINTS" id="PR00320">
    <property type="entry name" value="GPROTEINBRPT"/>
</dbReference>
<keyword evidence="1 4" id="KW-0853">WD repeat</keyword>
<dbReference type="GO" id="GO:0036064">
    <property type="term" value="C:ciliary basal body"/>
    <property type="evidence" value="ECO:0007669"/>
    <property type="project" value="TreeGrafter"/>
</dbReference>
<comment type="similarity">
    <text evidence="3">Belongs to the WD repeat POC1 family.</text>
</comment>
<dbReference type="SUPFAM" id="SSF50978">
    <property type="entry name" value="WD40 repeat-like"/>
    <property type="match status" value="1"/>
</dbReference>
<dbReference type="GO" id="GO:0005814">
    <property type="term" value="C:centriole"/>
    <property type="evidence" value="ECO:0007669"/>
    <property type="project" value="TreeGrafter"/>
</dbReference>
<dbReference type="HOGENOM" id="CLU_000288_57_17_1"/>
<organism evidence="5 6">
    <name type="scientific">Strigamia maritima</name>
    <name type="common">European centipede</name>
    <name type="synonym">Geophilus maritimus</name>
    <dbReference type="NCBI Taxonomy" id="126957"/>
    <lineage>
        <taxon>Eukaryota</taxon>
        <taxon>Metazoa</taxon>
        <taxon>Ecdysozoa</taxon>
        <taxon>Arthropoda</taxon>
        <taxon>Myriapoda</taxon>
        <taxon>Chilopoda</taxon>
        <taxon>Pleurostigmophora</taxon>
        <taxon>Geophilomorpha</taxon>
        <taxon>Linotaeniidae</taxon>
        <taxon>Strigamia</taxon>
    </lineage>
</organism>
<evidence type="ECO:0000256" key="1">
    <source>
        <dbReference type="ARBA" id="ARBA00022574"/>
    </source>
</evidence>
<sequence>MADLCILNDPLLEKAFKNHKKCVRTVDFSPTAKQLASGGDDSCVIVWNLQPNMQAFRFLGHEGPVTCVHFSPTGDLLASASRDRTVRLWVPKTKGQSVSFKPHVAPVRSVRFSNCGKLIATTSDDKSIKVWNVHDQKFVCALNQHTHWVRSARFSPDDKMMVSGSDDKTVRLWDFRTKECIHTFTHPTGVITDVIFHPVKTSVASSSGDVHNAAVKTIDFHPAGNFILTASEDRTLKILDLLEGRLAYTINAHTEPVHAVAFSRCGQWFASGGNDLQVLVWKTNLKPLKVSGTSSKCEVVSEIHHEEPGAHEMPSLQHLNLENKSSSNGIEAPKLYEKIATGSDVYVRKPDDYS</sequence>
<reference evidence="5" key="2">
    <citation type="submission" date="2015-02" db="UniProtKB">
        <authorList>
            <consortium name="EnsemblMetazoa"/>
        </authorList>
    </citation>
    <scope>IDENTIFICATION</scope>
</reference>
<dbReference type="PANTHER" id="PTHR44019:SF8">
    <property type="entry name" value="POC1 CENTRIOLAR PROTEIN HOMOLOG"/>
    <property type="match status" value="1"/>
</dbReference>
<reference evidence="6" key="1">
    <citation type="submission" date="2011-05" db="EMBL/GenBank/DDBJ databases">
        <authorList>
            <person name="Richards S.R."/>
            <person name="Qu J."/>
            <person name="Jiang H."/>
            <person name="Jhangiani S.N."/>
            <person name="Agravi P."/>
            <person name="Goodspeed R."/>
            <person name="Gross S."/>
            <person name="Mandapat C."/>
            <person name="Jackson L."/>
            <person name="Mathew T."/>
            <person name="Pu L."/>
            <person name="Thornton R."/>
            <person name="Saada N."/>
            <person name="Wilczek-Boney K.B."/>
            <person name="Lee S."/>
            <person name="Kovar C."/>
            <person name="Wu Y."/>
            <person name="Scherer S.E."/>
            <person name="Worley K.C."/>
            <person name="Muzny D.M."/>
            <person name="Gibbs R."/>
        </authorList>
    </citation>
    <scope>NUCLEOTIDE SEQUENCE</scope>
    <source>
        <strain evidence="6">Brora</strain>
    </source>
</reference>
<feature type="repeat" description="WD" evidence="4">
    <location>
        <begin position="100"/>
        <end position="141"/>
    </location>
</feature>
<feature type="repeat" description="WD" evidence="4">
    <location>
        <begin position="58"/>
        <end position="89"/>
    </location>
</feature>
<dbReference type="PROSITE" id="PS00678">
    <property type="entry name" value="WD_REPEATS_1"/>
    <property type="match status" value="3"/>
</dbReference>
<dbReference type="InterPro" id="IPR020472">
    <property type="entry name" value="WD40_PAC1"/>
</dbReference>
<evidence type="ECO:0000256" key="3">
    <source>
        <dbReference type="ARBA" id="ARBA00037984"/>
    </source>
</evidence>
<dbReference type="SMART" id="SM00320">
    <property type="entry name" value="WD40"/>
    <property type="match status" value="6"/>
</dbReference>
<evidence type="ECO:0000313" key="6">
    <source>
        <dbReference type="Proteomes" id="UP000014500"/>
    </source>
</evidence>
<keyword evidence="2" id="KW-0677">Repeat</keyword>